<comment type="caution">
    <text evidence="12">The sequence shown here is derived from an EMBL/GenBank/DDBJ whole genome shotgun (WGS) entry which is preliminary data.</text>
</comment>
<dbReference type="PANTHER" id="PTHR42878">
    <property type="entry name" value="TWO-COMPONENT HISTIDINE KINASE"/>
    <property type="match status" value="1"/>
</dbReference>
<dbReference type="InterPro" id="IPR013515">
    <property type="entry name" value="Phytochrome_cen-reg"/>
</dbReference>
<evidence type="ECO:0000313" key="12">
    <source>
        <dbReference type="EMBL" id="GGJ91791.1"/>
    </source>
</evidence>
<dbReference type="Pfam" id="PF00512">
    <property type="entry name" value="HisKA"/>
    <property type="match status" value="1"/>
</dbReference>
<dbReference type="InterPro" id="IPR003018">
    <property type="entry name" value="GAF"/>
</dbReference>
<dbReference type="InterPro" id="IPR003661">
    <property type="entry name" value="HisK_dim/P_dom"/>
</dbReference>
<dbReference type="GO" id="GO:0000156">
    <property type="term" value="F:phosphorelay response regulator activity"/>
    <property type="evidence" value="ECO:0007669"/>
    <property type="project" value="TreeGrafter"/>
</dbReference>
<comment type="catalytic activity">
    <reaction evidence="1">
        <text>ATP + protein L-histidine = ADP + protein N-phospho-L-histidine.</text>
        <dbReference type="EC" id="2.7.13.3"/>
    </reaction>
</comment>
<organism evidence="12 13">
    <name type="scientific">Pseudomonas matsuisoli</name>
    <dbReference type="NCBI Taxonomy" id="1515666"/>
    <lineage>
        <taxon>Bacteria</taxon>
        <taxon>Pseudomonadati</taxon>
        <taxon>Pseudomonadota</taxon>
        <taxon>Gammaproteobacteria</taxon>
        <taxon>Pseudomonadales</taxon>
        <taxon>Pseudomonadaceae</taxon>
        <taxon>Pseudomonas</taxon>
    </lineage>
</organism>
<dbReference type="InterPro" id="IPR013654">
    <property type="entry name" value="PAS_2"/>
</dbReference>
<keyword evidence="5" id="KW-0716">Sensory transduction</keyword>
<dbReference type="Pfam" id="PF01590">
    <property type="entry name" value="GAF"/>
    <property type="match status" value="1"/>
</dbReference>
<dbReference type="GO" id="GO:0000155">
    <property type="term" value="F:phosphorelay sensor kinase activity"/>
    <property type="evidence" value="ECO:0007669"/>
    <property type="project" value="InterPro"/>
</dbReference>
<dbReference type="InterPro" id="IPR036097">
    <property type="entry name" value="HisK_dim/P_sf"/>
</dbReference>
<evidence type="ECO:0000256" key="2">
    <source>
        <dbReference type="ARBA" id="ARBA00006402"/>
    </source>
</evidence>
<dbReference type="PROSITE" id="PS50109">
    <property type="entry name" value="HIS_KIN"/>
    <property type="match status" value="1"/>
</dbReference>
<dbReference type="EMBL" id="BMPO01000003">
    <property type="protein sequence ID" value="GGJ91791.1"/>
    <property type="molecule type" value="Genomic_DNA"/>
</dbReference>
<dbReference type="InterPro" id="IPR043150">
    <property type="entry name" value="Phytochrome_PHY_sf"/>
</dbReference>
<dbReference type="PRINTS" id="PR01033">
    <property type="entry name" value="PHYTOCHROME"/>
</dbReference>
<evidence type="ECO:0000256" key="6">
    <source>
        <dbReference type="ARBA" id="ARBA00022679"/>
    </source>
</evidence>
<comment type="similarity">
    <text evidence="2">In the N-terminal section; belongs to the phytochrome family.</text>
</comment>
<dbReference type="SUPFAM" id="SSF55785">
    <property type="entry name" value="PYP-like sensor domain (PAS domain)"/>
    <property type="match status" value="1"/>
</dbReference>
<feature type="domain" description="Phytochrome chromophore attachment site" evidence="10">
    <location>
        <begin position="138"/>
        <end position="296"/>
    </location>
</feature>
<proteinExistence type="inferred from homology"/>
<dbReference type="EC" id="2.7.13.3" evidence="3"/>
<evidence type="ECO:0000259" key="10">
    <source>
        <dbReference type="PROSITE" id="PS50046"/>
    </source>
</evidence>
<feature type="domain" description="Histidine kinase" evidence="11">
    <location>
        <begin position="508"/>
        <end position="719"/>
    </location>
</feature>
<dbReference type="Proteomes" id="UP000635983">
    <property type="component" value="Unassembled WGS sequence"/>
</dbReference>
<dbReference type="Gene3D" id="3.30.450.20">
    <property type="entry name" value="PAS domain"/>
    <property type="match status" value="1"/>
</dbReference>
<dbReference type="InterPro" id="IPR003594">
    <property type="entry name" value="HATPase_dom"/>
</dbReference>
<dbReference type="GO" id="GO:0009881">
    <property type="term" value="F:photoreceptor activity"/>
    <property type="evidence" value="ECO:0007669"/>
    <property type="project" value="UniProtKB-KW"/>
</dbReference>
<evidence type="ECO:0000313" key="13">
    <source>
        <dbReference type="Proteomes" id="UP000635983"/>
    </source>
</evidence>
<dbReference type="Gene3D" id="3.30.450.270">
    <property type="match status" value="1"/>
</dbReference>
<evidence type="ECO:0000256" key="8">
    <source>
        <dbReference type="ARBA" id="ARBA00022991"/>
    </source>
</evidence>
<dbReference type="GO" id="GO:0030295">
    <property type="term" value="F:protein kinase activator activity"/>
    <property type="evidence" value="ECO:0007669"/>
    <property type="project" value="TreeGrafter"/>
</dbReference>
<dbReference type="AlphaFoldDB" id="A0A917PU63"/>
<dbReference type="SUPFAM" id="SSF47384">
    <property type="entry name" value="Homodimeric domain of signal transducing histidine kinase"/>
    <property type="match status" value="1"/>
</dbReference>
<dbReference type="RefSeq" id="WP_188982761.1">
    <property type="nucleotide sequence ID" value="NZ_BMPO01000003.1"/>
</dbReference>
<dbReference type="GO" id="GO:0009584">
    <property type="term" value="P:detection of visible light"/>
    <property type="evidence" value="ECO:0007669"/>
    <property type="project" value="InterPro"/>
</dbReference>
<keyword evidence="13" id="KW-1185">Reference proteome</keyword>
<dbReference type="InterPro" id="IPR050351">
    <property type="entry name" value="BphY/WalK/GraS-like"/>
</dbReference>
<dbReference type="SMART" id="SM00065">
    <property type="entry name" value="GAF"/>
    <property type="match status" value="1"/>
</dbReference>
<dbReference type="PROSITE" id="PS50046">
    <property type="entry name" value="PHYTOCHROME_2"/>
    <property type="match status" value="1"/>
</dbReference>
<dbReference type="InterPro" id="IPR035965">
    <property type="entry name" value="PAS-like_dom_sf"/>
</dbReference>
<evidence type="ECO:0000259" key="11">
    <source>
        <dbReference type="PROSITE" id="PS50109"/>
    </source>
</evidence>
<evidence type="ECO:0000256" key="1">
    <source>
        <dbReference type="ARBA" id="ARBA00000085"/>
    </source>
</evidence>
<dbReference type="InterPro" id="IPR001294">
    <property type="entry name" value="Phytochrome"/>
</dbReference>
<evidence type="ECO:0000256" key="3">
    <source>
        <dbReference type="ARBA" id="ARBA00012438"/>
    </source>
</evidence>
<dbReference type="GO" id="GO:0007234">
    <property type="term" value="P:osmosensory signaling via phosphorelay pathway"/>
    <property type="evidence" value="ECO:0007669"/>
    <property type="project" value="TreeGrafter"/>
</dbReference>
<reference evidence="12" key="1">
    <citation type="journal article" date="2014" name="Int. J. Syst. Evol. Microbiol.">
        <title>Complete genome sequence of Corynebacterium casei LMG S-19264T (=DSM 44701T), isolated from a smear-ripened cheese.</title>
        <authorList>
            <consortium name="US DOE Joint Genome Institute (JGI-PGF)"/>
            <person name="Walter F."/>
            <person name="Albersmeier A."/>
            <person name="Kalinowski J."/>
            <person name="Ruckert C."/>
        </authorList>
    </citation>
    <scope>NUCLEOTIDE SEQUENCE</scope>
    <source>
        <strain evidence="12">JCM 30078</strain>
    </source>
</reference>
<keyword evidence="7" id="KW-0418">Kinase</keyword>
<evidence type="ECO:0000256" key="7">
    <source>
        <dbReference type="ARBA" id="ARBA00022777"/>
    </source>
</evidence>
<protein>
    <recommendedName>
        <fullName evidence="3">histidine kinase</fullName>
        <ecNumber evidence="3">2.7.13.3</ecNumber>
    </recommendedName>
</protein>
<dbReference type="Gene3D" id="3.30.565.10">
    <property type="entry name" value="Histidine kinase-like ATPase, C-terminal domain"/>
    <property type="match status" value="1"/>
</dbReference>
<dbReference type="InterPro" id="IPR005467">
    <property type="entry name" value="His_kinase_dom"/>
</dbReference>
<dbReference type="Gene3D" id="3.30.450.40">
    <property type="match status" value="1"/>
</dbReference>
<dbReference type="SMART" id="SM00387">
    <property type="entry name" value="HATPase_c"/>
    <property type="match status" value="1"/>
</dbReference>
<dbReference type="SMART" id="SM00388">
    <property type="entry name" value="HisKA"/>
    <property type="match status" value="1"/>
</dbReference>
<evidence type="ECO:0000256" key="5">
    <source>
        <dbReference type="ARBA" id="ARBA00022606"/>
    </source>
</evidence>
<keyword evidence="4" id="KW-0600">Photoreceptor protein</keyword>
<dbReference type="Gene3D" id="1.10.287.130">
    <property type="match status" value="1"/>
</dbReference>
<dbReference type="Pfam" id="PF00360">
    <property type="entry name" value="PHY"/>
    <property type="match status" value="1"/>
</dbReference>
<keyword evidence="9" id="KW-0675">Receptor</keyword>
<dbReference type="Pfam" id="PF02518">
    <property type="entry name" value="HATPase_c"/>
    <property type="match status" value="1"/>
</dbReference>
<accession>A0A917PU63</accession>
<dbReference type="CDD" id="cd00082">
    <property type="entry name" value="HisKA"/>
    <property type="match status" value="1"/>
</dbReference>
<keyword evidence="6" id="KW-0808">Transferase</keyword>
<name>A0A917PU63_9PSED</name>
<dbReference type="GO" id="GO:0006355">
    <property type="term" value="P:regulation of DNA-templated transcription"/>
    <property type="evidence" value="ECO:0007669"/>
    <property type="project" value="InterPro"/>
</dbReference>
<dbReference type="InterPro" id="IPR016132">
    <property type="entry name" value="Phyto_chromo_attachment"/>
</dbReference>
<keyword evidence="8" id="KW-0157">Chromophore</keyword>
<dbReference type="InterPro" id="IPR029016">
    <property type="entry name" value="GAF-like_dom_sf"/>
</dbReference>
<dbReference type="SUPFAM" id="SSF55874">
    <property type="entry name" value="ATPase domain of HSP90 chaperone/DNA topoisomerase II/histidine kinase"/>
    <property type="match status" value="1"/>
</dbReference>
<dbReference type="PANTHER" id="PTHR42878:SF15">
    <property type="entry name" value="BACTERIOPHYTOCHROME"/>
    <property type="match status" value="1"/>
</dbReference>
<evidence type="ECO:0000256" key="4">
    <source>
        <dbReference type="ARBA" id="ARBA00022543"/>
    </source>
</evidence>
<dbReference type="SUPFAM" id="SSF55781">
    <property type="entry name" value="GAF domain-like"/>
    <property type="match status" value="2"/>
</dbReference>
<dbReference type="InterPro" id="IPR036890">
    <property type="entry name" value="HATPase_C_sf"/>
</dbReference>
<gene>
    <name evidence="12" type="primary">bphP</name>
    <name evidence="12" type="ORF">GCM10009304_16990</name>
</gene>
<sequence>MNQLSVNLTNCEDEPIHTPRSIQPHGALLIVDEQRRLLSKSANFLNVTTLSLQTGATLLQNMLDADIHALIEEAIRAPTRWENSAEVWIGDQLFDVVGHKYLGLIYLEFEPRESGTASFTEFALSAQRIIRQMQLHDDLHTLLTNVVTEVRRMTGFDRIMAYRFNSDLSGEVVAEARRDDLVSYLGQRYPASDIPAQARRLYIQNPIRMIVDVAYEPSRMEPSCHPDTQQEFDMSLCALRSVSPIHCEYLTNMGVHASMSISLVVDGQLWGLFSCHHMTPKHLSHPIRMFFQIISQASSAIVQRLEATQHNAQLHAAAERRNGLMLTALESDDLLQALGQGETNMAKLLDCDAAVAMLGGRLVSIGGECTEQAYAVVDFLKDRDDLEAYQTDAWPTADAEQGIEIYPGVMAIRFHKPENGWIVWFRRENIRTIRWGGKPEKNMKVGPLGPRLTPRGSFEAWEEVVRGRSRPWTEVDIQIANALRRELIEYSLHRASEVDEMRRRLIAVLGHDLRNPLQSISMAASMLSADDARTTELRKHITHSSGRMERLIMQILDMSRLQAGLGITVNKVPTDLSELVSAIAAESDMAFRGTPLECTIQPDVRANIDPDRYAQLIANLLSNARQHGLAGHATHLHLHATAGEIALRVCNYAPLLPASTLQNMFVPFKQFSPPNAQNRGGLGIGLYICHAIAVAHGGTLTVEQRDDGLITFTQTLVGG</sequence>
<evidence type="ECO:0000256" key="9">
    <source>
        <dbReference type="ARBA" id="ARBA00023170"/>
    </source>
</evidence>
<reference evidence="12" key="2">
    <citation type="submission" date="2020-09" db="EMBL/GenBank/DDBJ databases">
        <authorList>
            <person name="Sun Q."/>
            <person name="Ohkuma M."/>
        </authorList>
    </citation>
    <scope>NUCLEOTIDE SEQUENCE</scope>
    <source>
        <strain evidence="12">JCM 30078</strain>
    </source>
</reference>
<dbReference type="Pfam" id="PF08446">
    <property type="entry name" value="PAS_2"/>
    <property type="match status" value="1"/>
</dbReference>